<dbReference type="OrthoDB" id="48943at2759"/>
<dbReference type="SUPFAM" id="SSF56784">
    <property type="entry name" value="HAD-like"/>
    <property type="match status" value="1"/>
</dbReference>
<keyword evidence="6" id="KW-1278">Translocase</keyword>
<evidence type="ECO:0000256" key="5">
    <source>
        <dbReference type="ARBA" id="ARBA00022842"/>
    </source>
</evidence>
<reference evidence="8 9" key="1">
    <citation type="submission" date="2019-03" db="EMBL/GenBank/DDBJ databases">
        <title>Single cell metagenomics reveals metabolic interactions within the superorganism composed of flagellate Streblomastix strix and complex community of Bacteroidetes bacteria on its surface.</title>
        <authorList>
            <person name="Treitli S.C."/>
            <person name="Kolisko M."/>
            <person name="Husnik F."/>
            <person name="Keeling P."/>
            <person name="Hampl V."/>
        </authorList>
    </citation>
    <scope>NUCLEOTIDE SEQUENCE [LARGE SCALE GENOMIC DNA]</scope>
    <source>
        <strain evidence="8">ST1C</strain>
    </source>
</reference>
<evidence type="ECO:0000313" key="9">
    <source>
        <dbReference type="Proteomes" id="UP000324800"/>
    </source>
</evidence>
<comment type="caution">
    <text evidence="8">The sequence shown here is derived from an EMBL/GenBank/DDBJ whole genome shotgun (WGS) entry which is preliminary data.</text>
</comment>
<proteinExistence type="predicted"/>
<name>A0A5J4UUZ6_9EUKA</name>
<dbReference type="GO" id="GO:0019829">
    <property type="term" value="F:ATPase-coupled monoatomic cation transmembrane transporter activity"/>
    <property type="evidence" value="ECO:0007669"/>
    <property type="project" value="TreeGrafter"/>
</dbReference>
<feature type="transmembrane region" description="Helical" evidence="7">
    <location>
        <begin position="194"/>
        <end position="212"/>
    </location>
</feature>
<gene>
    <name evidence="8" type="ORF">EZS28_030301</name>
</gene>
<dbReference type="AlphaFoldDB" id="A0A5J4UUZ6"/>
<evidence type="ECO:0000256" key="7">
    <source>
        <dbReference type="SAM" id="Phobius"/>
    </source>
</evidence>
<keyword evidence="4" id="KW-0067">ATP-binding</keyword>
<comment type="subcellular location">
    <subcellularLocation>
        <location evidence="1">Membrane</location>
        <topology evidence="1">Multi-pass membrane protein</topology>
    </subcellularLocation>
</comment>
<keyword evidence="2" id="KW-0479">Metal-binding</keyword>
<organism evidence="8 9">
    <name type="scientific">Streblomastix strix</name>
    <dbReference type="NCBI Taxonomy" id="222440"/>
    <lineage>
        <taxon>Eukaryota</taxon>
        <taxon>Metamonada</taxon>
        <taxon>Preaxostyla</taxon>
        <taxon>Oxymonadida</taxon>
        <taxon>Streblomastigidae</taxon>
        <taxon>Streblomastix</taxon>
    </lineage>
</organism>
<dbReference type="GO" id="GO:0140358">
    <property type="term" value="F:P-type transmembrane transporter activity"/>
    <property type="evidence" value="ECO:0007669"/>
    <property type="project" value="InterPro"/>
</dbReference>
<dbReference type="EMBL" id="SNRW01012175">
    <property type="protein sequence ID" value="KAA6374173.1"/>
    <property type="molecule type" value="Genomic_DNA"/>
</dbReference>
<dbReference type="InterPro" id="IPR006544">
    <property type="entry name" value="P-type_TPase_V"/>
</dbReference>
<accession>A0A5J4UUZ6</accession>
<evidence type="ECO:0000256" key="6">
    <source>
        <dbReference type="ARBA" id="ARBA00022967"/>
    </source>
</evidence>
<dbReference type="PANTHER" id="PTHR45630">
    <property type="entry name" value="CATION-TRANSPORTING ATPASE-RELATED"/>
    <property type="match status" value="1"/>
</dbReference>
<evidence type="ECO:0000256" key="3">
    <source>
        <dbReference type="ARBA" id="ARBA00022741"/>
    </source>
</evidence>
<dbReference type="Gene3D" id="3.40.50.1000">
    <property type="entry name" value="HAD superfamily/HAD-like"/>
    <property type="match status" value="1"/>
</dbReference>
<feature type="transmembrane region" description="Helical" evidence="7">
    <location>
        <begin position="142"/>
        <end position="159"/>
    </location>
</feature>
<keyword evidence="7" id="KW-0812">Transmembrane</keyword>
<dbReference type="InterPro" id="IPR023214">
    <property type="entry name" value="HAD_sf"/>
</dbReference>
<dbReference type="GO" id="GO:0005524">
    <property type="term" value="F:ATP binding"/>
    <property type="evidence" value="ECO:0007669"/>
    <property type="project" value="UniProtKB-KW"/>
</dbReference>
<dbReference type="GO" id="GO:0046872">
    <property type="term" value="F:metal ion binding"/>
    <property type="evidence" value="ECO:0007669"/>
    <property type="project" value="UniProtKB-KW"/>
</dbReference>
<evidence type="ECO:0000256" key="2">
    <source>
        <dbReference type="ARBA" id="ARBA00022723"/>
    </source>
</evidence>
<sequence>MRAIQPSYVFLYQRKDFVQQQKKHLKNEQIDSIILNKSSRVILNRPITLFAKINFLSCVFAWMSPDVKDHPIESLMDHGQLIGICGDGANDCGALKTAHVVEASIATPFTSKEATVEPFEAVILKGSAALASSFHSFRITTVFSKMIITLSILSIMRYSKTSNATVILENFYEDFVSLDVDNEDYDTHVQSFEMITIFLASLISYVISGGLNDFLMKIPTRSPSFFIFIALSIVVMTQLLHRLEYFI</sequence>
<evidence type="ECO:0000256" key="1">
    <source>
        <dbReference type="ARBA" id="ARBA00004141"/>
    </source>
</evidence>
<dbReference type="InterPro" id="IPR036412">
    <property type="entry name" value="HAD-like_sf"/>
</dbReference>
<evidence type="ECO:0000256" key="4">
    <source>
        <dbReference type="ARBA" id="ARBA00022840"/>
    </source>
</evidence>
<protein>
    <submittedName>
        <fullName evidence="8">Uncharacterized protein</fullName>
    </submittedName>
</protein>
<keyword evidence="3" id="KW-0547">Nucleotide-binding</keyword>
<feature type="transmembrane region" description="Helical" evidence="7">
    <location>
        <begin position="224"/>
        <end position="241"/>
    </location>
</feature>
<dbReference type="Proteomes" id="UP000324800">
    <property type="component" value="Unassembled WGS sequence"/>
</dbReference>
<evidence type="ECO:0000313" key="8">
    <source>
        <dbReference type="EMBL" id="KAA6374173.1"/>
    </source>
</evidence>
<keyword evidence="7" id="KW-1133">Transmembrane helix</keyword>
<dbReference type="GO" id="GO:0016020">
    <property type="term" value="C:membrane"/>
    <property type="evidence" value="ECO:0007669"/>
    <property type="project" value="UniProtKB-SubCell"/>
</dbReference>
<keyword evidence="7" id="KW-0472">Membrane</keyword>
<keyword evidence="5" id="KW-0460">Magnesium</keyword>